<dbReference type="Gene3D" id="2.60.40.10">
    <property type="entry name" value="Immunoglobulins"/>
    <property type="match status" value="1"/>
</dbReference>
<evidence type="ECO:0000259" key="5">
    <source>
        <dbReference type="PROSITE" id="PS50825"/>
    </source>
</evidence>
<keyword evidence="1 4" id="KW-0732">Signal</keyword>
<dbReference type="EMBL" id="QJTD01000007">
    <property type="protein sequence ID" value="PYE80137.1"/>
    <property type="molecule type" value="Genomic_DNA"/>
</dbReference>
<feature type="domain" description="HYR" evidence="5">
    <location>
        <begin position="1153"/>
        <end position="1234"/>
    </location>
</feature>
<evidence type="ECO:0000256" key="3">
    <source>
        <dbReference type="SAM" id="MobiDB-lite"/>
    </source>
</evidence>
<evidence type="ECO:0000259" key="6">
    <source>
        <dbReference type="PROSITE" id="PS51841"/>
    </source>
</evidence>
<dbReference type="Pfam" id="PF18962">
    <property type="entry name" value="Por_Secre_tail"/>
    <property type="match status" value="1"/>
</dbReference>
<proteinExistence type="predicted"/>
<feature type="chain" id="PRO_5015976836" evidence="4">
    <location>
        <begin position="24"/>
        <end position="1647"/>
    </location>
</feature>
<feature type="domain" description="HYR" evidence="5">
    <location>
        <begin position="288"/>
        <end position="370"/>
    </location>
</feature>
<dbReference type="RefSeq" id="WP_110476327.1">
    <property type="nucleotide sequence ID" value="NZ_BMWQ01000007.1"/>
</dbReference>
<evidence type="ECO:0000313" key="8">
    <source>
        <dbReference type="Proteomes" id="UP000248054"/>
    </source>
</evidence>
<feature type="domain" description="HYR" evidence="5">
    <location>
        <begin position="979"/>
        <end position="1067"/>
    </location>
</feature>
<dbReference type="PANTHER" id="PTHR24273">
    <property type="entry name" value="FI04643P-RELATED"/>
    <property type="match status" value="1"/>
</dbReference>
<evidence type="ECO:0000313" key="7">
    <source>
        <dbReference type="EMBL" id="PYE80137.1"/>
    </source>
</evidence>
<feature type="domain" description="LTD" evidence="6">
    <location>
        <begin position="425"/>
        <end position="617"/>
    </location>
</feature>
<dbReference type="Pfam" id="PF02494">
    <property type="entry name" value="HYR"/>
    <property type="match status" value="2"/>
</dbReference>
<dbReference type="NCBIfam" id="TIGR04183">
    <property type="entry name" value="Por_Secre_tail"/>
    <property type="match status" value="1"/>
</dbReference>
<name>A0A2V4XQN1_9FLAO</name>
<feature type="region of interest" description="Disordered" evidence="3">
    <location>
        <begin position="1549"/>
        <end position="1570"/>
    </location>
</feature>
<evidence type="ECO:0000256" key="1">
    <source>
        <dbReference type="ARBA" id="ARBA00022729"/>
    </source>
</evidence>
<evidence type="ECO:0000256" key="2">
    <source>
        <dbReference type="ARBA" id="ARBA00022737"/>
    </source>
</evidence>
<gene>
    <name evidence="7" type="ORF">DFQ11_107109</name>
</gene>
<evidence type="ECO:0000256" key="4">
    <source>
        <dbReference type="SAM" id="SignalP"/>
    </source>
</evidence>
<accession>A0A2V4XQN1</accession>
<feature type="signal peptide" evidence="4">
    <location>
        <begin position="1"/>
        <end position="23"/>
    </location>
</feature>
<reference evidence="7 8" key="1">
    <citation type="submission" date="2018-06" db="EMBL/GenBank/DDBJ databases">
        <title>Genomic Encyclopedia of Type Strains, Phase III (KMG-III): the genomes of soil and plant-associated and newly described type strains.</title>
        <authorList>
            <person name="Whitman W."/>
        </authorList>
    </citation>
    <scope>NUCLEOTIDE SEQUENCE [LARGE SCALE GENOMIC DNA]</scope>
    <source>
        <strain evidence="7 8">CECT 7945</strain>
    </source>
</reference>
<feature type="domain" description="LTD" evidence="6">
    <location>
        <begin position="771"/>
        <end position="927"/>
    </location>
</feature>
<comment type="caution">
    <text evidence="7">The sequence shown here is derived from an EMBL/GenBank/DDBJ whole genome shotgun (WGS) entry which is preliminary data.</text>
</comment>
<keyword evidence="2" id="KW-0677">Repeat</keyword>
<dbReference type="InterPro" id="IPR013783">
    <property type="entry name" value="Ig-like_fold"/>
</dbReference>
<dbReference type="InterPro" id="IPR003410">
    <property type="entry name" value="HYR_dom"/>
</dbReference>
<dbReference type="Proteomes" id="UP000248054">
    <property type="component" value="Unassembled WGS sequence"/>
</dbReference>
<dbReference type="PROSITE" id="PS50825">
    <property type="entry name" value="HYR"/>
    <property type="match status" value="4"/>
</dbReference>
<dbReference type="PROSITE" id="PS51841">
    <property type="entry name" value="LTD"/>
    <property type="match status" value="3"/>
</dbReference>
<sequence>MRHLYSNFIVSFLFLFISYSAISQESTNCTVSAVCQDLTVYLNADGVASIMAQDIDNGSTADCGIASMTLSQSTFDCDDVGASGGGTIIADLFISEYIEGGGNNKCIEIYNGTGSSIDLSANNYRLERYSNGSTSGVEIPLTGIIADGEVYVVCNSSASSSFTNQANITDGQLNFNGDDAVALVKNGTRIDIFGSIGEDPGSFWSGNGIRTQNRTLVRHPDVTEGVISNAAGFPSLVNEWIEYPQDTSTFLGSHDININGGSNGIPVTLTVTDSQGNTSMCTANVTVLDELAPETECLSDIIKNSDANSCGAVVNYTVTNSDNCGVDTVEQTEGIASGSLFPIGTTTNTFVITDINGNSSTCSFNVTIEDNELPSVVCQDITVFLDANGEAIISAQDIDNGSSDNCGIDTISLDRTTFNCNDVSESDGANLSHDLFISEYVEGGGNNKCIEIYNGTGADVDLSAGNYELARYTNGSTSPNLISLSGVLADGDVFVVCNSRANSGFTSQADILTGSMTHNGDDAIALLKGGIALDIFGRIGQDPGSEWNQNGNSTKDQTLVRAPFVTDGNTDNTVGFPALGTEWIAYPKDDSSQIGSHTITGGNSSGVEVVLTVTDINGNSNSCTATVTVVDILEPETTCVMDLTRETEVGECNYMVYGTEFDATASDNCTTITVTNNLNGTDSIAGEILPVGNTTVIWTMNDGSQETVFCTSVITIEDNQSPTVVCQDITVYLDANGQASIAPEDLDNGSFDNCGIDTLVLDRSTFDCSDVVMEGTVTPSNDLFISEYIEGSGNNKCIEIYNGTGETVNLSTAGYSIQVFFNGNTYASQTIDLQGSVADGEVFVICNSSASSAFTSLADQEDGGLQFNGDDAVVLRNGNTYIDVFGRIGQDPGSSWNQGGNSTINKTLVRASHITDGNIDNVYGFPSLGSEWIQKIEDDSSNLGSHTVEGSSSTGIEVTLIVTDVNGNSDSCLAYVTVLDNMEPIINCVESGIRNTDPGQCNYTIQGAELDATFTDNCEGGSISNSLNGTASIAGEVLQKGTTVVTWTAVDASGLTATCTTEITVEDNEEPVLSCVANAIRDTDVGKCDYTVQGTEFDAEFRDNCGDVSITNDLNGTASLENEVLAQGDTVVTWTVDDGNGQIVSCTTTITVIDNEVPIVSCMDFQVTLDANGLASITPDDIDNASSDNCGIATYEVSPSSFSCANIGDNTVTLTITDNNGNIETCTAIVTVNGIMPSVTISESELPEFCQGAVLELTANSDDAISYLWNNGESTQTIEVSGNGTYGVTVTSATNCTAYVEYTVTEFDPGALTSSYTIIATEEVELKDGTIVQSGGVGVTDGRGEIEVKKNSQIDDFAQATRIEIQQNSSVTNAIYQPANPTIPNFLYNNESDKNSPDVTVDSYQTQTLTGSVYDKIELKKGATAIFTQSNVYINELKTKKDVTIEFEGCTNLFINEDLKFEERTLFNSYGYMVTIYVDDDVDVKKESSINARIHANDNEIKVKGKNGRNSVPTYMTGLFIAEEVKADKNVIWNADTICSPCAVIDTNDHSDQDNDQDDEDDDLKKNSSVVKTWPNPSDNYFKLKYKTENYKDRVSIHVYDLNNKLVHKGDFNPKDVYIFGEDLDGGAYIVKLTQVGKTEYTKVIKF</sequence>
<protein>
    <submittedName>
        <fullName evidence="7">Putative secreted protein (Por secretion system target)</fullName>
    </submittedName>
</protein>
<organism evidence="7 8">
    <name type="scientific">Winogradskyella epiphytica</name>
    <dbReference type="NCBI Taxonomy" id="262005"/>
    <lineage>
        <taxon>Bacteria</taxon>
        <taxon>Pseudomonadati</taxon>
        <taxon>Bacteroidota</taxon>
        <taxon>Flavobacteriia</taxon>
        <taxon>Flavobacteriales</taxon>
        <taxon>Flavobacteriaceae</taxon>
        <taxon>Winogradskyella</taxon>
    </lineage>
</organism>
<feature type="domain" description="HYR" evidence="5">
    <location>
        <begin position="630"/>
        <end position="718"/>
    </location>
</feature>
<dbReference type="Pfam" id="PF00932">
    <property type="entry name" value="LTD"/>
    <property type="match status" value="3"/>
</dbReference>
<dbReference type="PANTHER" id="PTHR24273:SF32">
    <property type="entry name" value="HYALIN"/>
    <property type="match status" value="1"/>
</dbReference>
<dbReference type="OrthoDB" id="9805017at2"/>
<keyword evidence="8" id="KW-1185">Reference proteome</keyword>
<feature type="domain" description="LTD" evidence="6">
    <location>
        <begin position="82"/>
        <end position="197"/>
    </location>
</feature>
<dbReference type="InterPro" id="IPR026444">
    <property type="entry name" value="Secre_tail"/>
</dbReference>
<dbReference type="InterPro" id="IPR001322">
    <property type="entry name" value="Lamin_tail_dom"/>
</dbReference>